<dbReference type="EMBL" id="CM042887">
    <property type="protein sequence ID" value="KAI4331331.1"/>
    <property type="molecule type" value="Genomic_DNA"/>
</dbReference>
<organism evidence="1 2">
    <name type="scientific">Melastoma candidum</name>
    <dbReference type="NCBI Taxonomy" id="119954"/>
    <lineage>
        <taxon>Eukaryota</taxon>
        <taxon>Viridiplantae</taxon>
        <taxon>Streptophyta</taxon>
        <taxon>Embryophyta</taxon>
        <taxon>Tracheophyta</taxon>
        <taxon>Spermatophyta</taxon>
        <taxon>Magnoliopsida</taxon>
        <taxon>eudicotyledons</taxon>
        <taxon>Gunneridae</taxon>
        <taxon>Pentapetalae</taxon>
        <taxon>rosids</taxon>
        <taxon>malvids</taxon>
        <taxon>Myrtales</taxon>
        <taxon>Melastomataceae</taxon>
        <taxon>Melastomatoideae</taxon>
        <taxon>Melastomateae</taxon>
        <taxon>Melastoma</taxon>
    </lineage>
</organism>
<sequence length="368" mass="40708">MVAASKEPILGLIWQGPGCKGGDTTLPVGEVPFFIFGDSLLDCGNNDYLNTPARANFWPYGETFFHYATGSDSNLLLFPQAENAKLPFIKPYLDPNFTDYTFGANFASAAAGILPETFPGTVKIDHSVSETISWFPSKLYLALQVSFFEDVTKQLRQQKGDRVAEKLISRAVYHIGMGGNDYLTFGKHAKQSNTTLTPHNEEIFVGWKLYALGGRKFSFQNAAPLGCSPGNRFATGTDECWDDLNVLAQMHNKALSRVLAELEKDLLGFKYAVFDYYTAMLDRITNYMDFGFKVGLSACCGSGAYNGNLTCGIQGDYFTLCPDPNEFVYFDAAHPTEATNRQLSSMMWSGKPPAMSPRNLQSLFQDHS</sequence>
<gene>
    <name evidence="1" type="ORF">MLD38_029524</name>
</gene>
<protein>
    <submittedName>
        <fullName evidence="1">Uncharacterized protein</fullName>
    </submittedName>
</protein>
<proteinExistence type="predicted"/>
<accession>A0ACB9N5U6</accession>
<evidence type="ECO:0000313" key="2">
    <source>
        <dbReference type="Proteomes" id="UP001057402"/>
    </source>
</evidence>
<name>A0ACB9N5U6_9MYRT</name>
<reference evidence="2" key="1">
    <citation type="journal article" date="2023" name="Front. Plant Sci.">
        <title>Chromosomal-level genome assembly of Melastoma candidum provides insights into trichome evolution.</title>
        <authorList>
            <person name="Zhong Y."/>
            <person name="Wu W."/>
            <person name="Sun C."/>
            <person name="Zou P."/>
            <person name="Liu Y."/>
            <person name="Dai S."/>
            <person name="Zhou R."/>
        </authorList>
    </citation>
    <scope>NUCLEOTIDE SEQUENCE [LARGE SCALE GENOMIC DNA]</scope>
</reference>
<comment type="caution">
    <text evidence="1">The sequence shown here is derived from an EMBL/GenBank/DDBJ whole genome shotgun (WGS) entry which is preliminary data.</text>
</comment>
<dbReference type="Proteomes" id="UP001057402">
    <property type="component" value="Chromosome 8"/>
</dbReference>
<evidence type="ECO:0000313" key="1">
    <source>
        <dbReference type="EMBL" id="KAI4331331.1"/>
    </source>
</evidence>
<keyword evidence="2" id="KW-1185">Reference proteome</keyword>